<dbReference type="PIRSF" id="PIRSF006221">
    <property type="entry name" value="Ketosamine-3-kinase"/>
    <property type="match status" value="1"/>
</dbReference>
<keyword evidence="3" id="KW-1185">Reference proteome</keyword>
<dbReference type="InterPro" id="IPR011009">
    <property type="entry name" value="Kinase-like_dom_sf"/>
</dbReference>
<name>A0A542DPC0_AMYCI</name>
<comment type="similarity">
    <text evidence="1">Belongs to the fructosamine kinase family.</text>
</comment>
<dbReference type="Pfam" id="PF03881">
    <property type="entry name" value="Fructosamin_kin"/>
    <property type="match status" value="1"/>
</dbReference>
<dbReference type="RefSeq" id="WP_142000549.1">
    <property type="nucleotide sequence ID" value="NZ_VFML01000001.1"/>
</dbReference>
<protein>
    <submittedName>
        <fullName evidence="2">Fructosamine-3-kinase</fullName>
    </submittedName>
</protein>
<dbReference type="SUPFAM" id="SSF56112">
    <property type="entry name" value="Protein kinase-like (PK-like)"/>
    <property type="match status" value="1"/>
</dbReference>
<comment type="caution">
    <text evidence="2">The sequence shown here is derived from an EMBL/GenBank/DDBJ whole genome shotgun (WGS) entry which is preliminary data.</text>
</comment>
<dbReference type="Gene3D" id="1.20.1270.240">
    <property type="match status" value="1"/>
</dbReference>
<dbReference type="AlphaFoldDB" id="A0A542DPC0"/>
<dbReference type="Gene3D" id="3.30.200.20">
    <property type="entry name" value="Phosphorylase Kinase, domain 1"/>
    <property type="match status" value="1"/>
</dbReference>
<dbReference type="PANTHER" id="PTHR12149">
    <property type="entry name" value="FRUCTOSAMINE 3 KINASE-RELATED PROTEIN"/>
    <property type="match status" value="1"/>
</dbReference>
<reference evidence="2 3" key="1">
    <citation type="submission" date="2019-06" db="EMBL/GenBank/DDBJ databases">
        <title>Sequencing the genomes of 1000 actinobacteria strains.</title>
        <authorList>
            <person name="Klenk H.-P."/>
        </authorList>
    </citation>
    <scope>NUCLEOTIDE SEQUENCE [LARGE SCALE GENOMIC DNA]</scope>
    <source>
        <strain evidence="2 3">DSM 45679</strain>
    </source>
</reference>
<gene>
    <name evidence="2" type="ORF">FB471_4750</name>
</gene>
<evidence type="ECO:0000313" key="2">
    <source>
        <dbReference type="EMBL" id="TQJ04940.1"/>
    </source>
</evidence>
<sequence>MSAERAAAERFTGQRATRAQPIGGEAFAVTLADGRKVVTKRGQGRGAATAEAAGLRWLAEYGDVPTPEVHGWDEEWLVIQHVSTGVPSTSAAERLGRRLCALHRRGAPAFGSAPPGGPADAWMGLAPMRNEPHGDWPTFFAAYRIEPYVRSCVDKGLFDQAQAEVFDRVCERLPELAGPAEPPARLHGDAWSGNVLWASDGEAWLIDPAAHGGHRETDLAMLHLFGLTSLQYVLGGYLEAAADAGAPLPADWRDRIPLHQLFPLLMHAAVFGGGYARQSLAAAEDALRLG</sequence>
<proteinExistence type="inferred from homology"/>
<dbReference type="EMBL" id="VFML01000001">
    <property type="protein sequence ID" value="TQJ04940.1"/>
    <property type="molecule type" value="Genomic_DNA"/>
</dbReference>
<evidence type="ECO:0000256" key="1">
    <source>
        <dbReference type="PIRNR" id="PIRNR006221"/>
    </source>
</evidence>
<dbReference type="OrthoDB" id="5291879at2"/>
<keyword evidence="1" id="KW-0808">Transferase</keyword>
<dbReference type="Proteomes" id="UP000320876">
    <property type="component" value="Unassembled WGS sequence"/>
</dbReference>
<evidence type="ECO:0000313" key="3">
    <source>
        <dbReference type="Proteomes" id="UP000320876"/>
    </source>
</evidence>
<accession>A0A542DPC0</accession>
<dbReference type="Gene3D" id="1.10.510.10">
    <property type="entry name" value="Transferase(Phosphotransferase) domain 1"/>
    <property type="match status" value="1"/>
</dbReference>
<dbReference type="InterPro" id="IPR016477">
    <property type="entry name" value="Fructo-/Ketosamine-3-kinase"/>
</dbReference>
<organism evidence="2 3">
    <name type="scientific">Amycolatopsis cihanbeyliensis</name>
    <dbReference type="NCBI Taxonomy" id="1128664"/>
    <lineage>
        <taxon>Bacteria</taxon>
        <taxon>Bacillati</taxon>
        <taxon>Actinomycetota</taxon>
        <taxon>Actinomycetes</taxon>
        <taxon>Pseudonocardiales</taxon>
        <taxon>Pseudonocardiaceae</taxon>
        <taxon>Amycolatopsis</taxon>
    </lineage>
</organism>
<dbReference type="GO" id="GO:0016301">
    <property type="term" value="F:kinase activity"/>
    <property type="evidence" value="ECO:0007669"/>
    <property type="project" value="UniProtKB-UniRule"/>
</dbReference>
<keyword evidence="1 2" id="KW-0418">Kinase</keyword>
<dbReference type="PANTHER" id="PTHR12149:SF8">
    <property type="entry name" value="PROTEIN-RIBULOSAMINE 3-KINASE"/>
    <property type="match status" value="1"/>
</dbReference>